<feature type="compositionally biased region" description="Low complexity" evidence="1">
    <location>
        <begin position="138"/>
        <end position="150"/>
    </location>
</feature>
<dbReference type="Proteomes" id="UP000887572">
    <property type="component" value="Unplaced"/>
</dbReference>
<keyword evidence="2" id="KW-1185">Reference proteome</keyword>
<dbReference type="AlphaFoldDB" id="A0A914HLR1"/>
<protein>
    <submittedName>
        <fullName evidence="3">Uncharacterized protein</fullName>
    </submittedName>
</protein>
<evidence type="ECO:0000313" key="3">
    <source>
        <dbReference type="WBParaSite" id="Gr19_v10_g2513.t1"/>
    </source>
</evidence>
<sequence length="318" mass="35938">MFKIQKADGQAQLVKCAEDGGIERTYPLVERSLQNGFGTIEIRYCDNIVLHFMRRIGCFFTSGLFFDLGCSDDFDQWLDTAKTIWPTIRNDIYALNGLTERQYDNLMEEISPAILAECPKLRFVSTITVMPKRPKPSGPSSSSTPSSVPSSPEGLYNWLHSLRTDGLPKFARCYTAMNAVKDINDISEAFLTETWPVSYAVAFFPAEKFCDSFEEFSEENGHTKERLTLARRSKKCWILQRGPAGSNWTYEAADKQWADDGKGIKLNFSMDEEFEGCLAEEDDDDAMEGMDEQGDLADEEAEDVDMWESDSNDADLPD</sequence>
<name>A0A914HLR1_GLORO</name>
<feature type="region of interest" description="Disordered" evidence="1">
    <location>
        <begin position="131"/>
        <end position="150"/>
    </location>
</feature>
<proteinExistence type="predicted"/>
<accession>A0A914HLR1</accession>
<organism evidence="2 3">
    <name type="scientific">Globodera rostochiensis</name>
    <name type="common">Golden nematode worm</name>
    <name type="synonym">Heterodera rostochiensis</name>
    <dbReference type="NCBI Taxonomy" id="31243"/>
    <lineage>
        <taxon>Eukaryota</taxon>
        <taxon>Metazoa</taxon>
        <taxon>Ecdysozoa</taxon>
        <taxon>Nematoda</taxon>
        <taxon>Chromadorea</taxon>
        <taxon>Rhabditida</taxon>
        <taxon>Tylenchina</taxon>
        <taxon>Tylenchomorpha</taxon>
        <taxon>Tylenchoidea</taxon>
        <taxon>Heteroderidae</taxon>
        <taxon>Heteroderinae</taxon>
        <taxon>Globodera</taxon>
    </lineage>
</organism>
<evidence type="ECO:0000313" key="2">
    <source>
        <dbReference type="Proteomes" id="UP000887572"/>
    </source>
</evidence>
<feature type="region of interest" description="Disordered" evidence="1">
    <location>
        <begin position="279"/>
        <end position="318"/>
    </location>
</feature>
<reference evidence="3" key="1">
    <citation type="submission" date="2022-11" db="UniProtKB">
        <authorList>
            <consortium name="WormBaseParasite"/>
        </authorList>
    </citation>
    <scope>IDENTIFICATION</scope>
</reference>
<evidence type="ECO:0000256" key="1">
    <source>
        <dbReference type="SAM" id="MobiDB-lite"/>
    </source>
</evidence>
<dbReference type="WBParaSite" id="Gr19_v10_g2513.t1">
    <property type="protein sequence ID" value="Gr19_v10_g2513.t1"/>
    <property type="gene ID" value="Gr19_v10_g2513"/>
</dbReference>